<evidence type="ECO:0000313" key="5">
    <source>
        <dbReference type="EMBL" id="KAB1068113.1"/>
    </source>
</evidence>
<dbReference type="PANTHER" id="PTHR47429">
    <property type="entry name" value="PROTEIN TWIN LOV 1"/>
    <property type="match status" value="1"/>
</dbReference>
<dbReference type="InterPro" id="IPR035965">
    <property type="entry name" value="PAS-like_dom_sf"/>
</dbReference>
<dbReference type="PANTHER" id="PTHR47429:SF2">
    <property type="entry name" value="PROTEIN TWIN LOV 1"/>
    <property type="match status" value="1"/>
</dbReference>
<accession>A0A6N6MFI1</accession>
<comment type="caution">
    <text evidence="5">The sequence shown here is derived from an EMBL/GenBank/DDBJ whole genome shotgun (WGS) entry which is preliminary data.</text>
</comment>
<dbReference type="SUPFAM" id="SSF55785">
    <property type="entry name" value="PYP-like sensor domain (PAS domain)"/>
    <property type="match status" value="1"/>
</dbReference>
<dbReference type="RefSeq" id="WP_150938679.1">
    <property type="nucleotide sequence ID" value="NZ_WAAT01000041.1"/>
</dbReference>
<evidence type="ECO:0000256" key="1">
    <source>
        <dbReference type="ARBA" id="ARBA00022630"/>
    </source>
</evidence>
<dbReference type="NCBIfam" id="TIGR00229">
    <property type="entry name" value="sensory_box"/>
    <property type="match status" value="1"/>
</dbReference>
<feature type="domain" description="PAS" evidence="4">
    <location>
        <begin position="90"/>
        <end position="176"/>
    </location>
</feature>
<evidence type="ECO:0000256" key="3">
    <source>
        <dbReference type="ARBA" id="ARBA00022991"/>
    </source>
</evidence>
<protein>
    <submittedName>
        <fullName evidence="5">PAS domain-containing protein</fullName>
    </submittedName>
</protein>
<keyword evidence="2" id="KW-0288">FMN</keyword>
<dbReference type="EMBL" id="WAAT01000041">
    <property type="protein sequence ID" value="KAB1068113.1"/>
    <property type="molecule type" value="Genomic_DNA"/>
</dbReference>
<keyword evidence="1" id="KW-0285">Flavoprotein</keyword>
<organism evidence="5 6">
    <name type="scientific">Pseudotamlana haliotis</name>
    <dbReference type="NCBI Taxonomy" id="2614804"/>
    <lineage>
        <taxon>Bacteria</taxon>
        <taxon>Pseudomonadati</taxon>
        <taxon>Bacteroidota</taxon>
        <taxon>Flavobacteriia</taxon>
        <taxon>Flavobacteriales</taxon>
        <taxon>Flavobacteriaceae</taxon>
        <taxon>Pseudotamlana</taxon>
    </lineage>
</organism>
<evidence type="ECO:0000256" key="2">
    <source>
        <dbReference type="ARBA" id="ARBA00022643"/>
    </source>
</evidence>
<keyword evidence="3" id="KW-0157">Chromophore</keyword>
<name>A0A6N6MFI1_9FLAO</name>
<gene>
    <name evidence="5" type="ORF">F6U93_08230</name>
</gene>
<proteinExistence type="predicted"/>
<dbReference type="Proteomes" id="UP000441333">
    <property type="component" value="Unassembled WGS sequence"/>
</dbReference>
<reference evidence="5 6" key="1">
    <citation type="submission" date="2019-09" db="EMBL/GenBank/DDBJ databases">
        <authorList>
            <person name="Cao W.R."/>
        </authorList>
    </citation>
    <scope>NUCLEOTIDE SEQUENCE [LARGE SCALE GENOMIC DNA]</scope>
    <source>
        <strain evidence="5 6">B1N29</strain>
    </source>
</reference>
<dbReference type="InterPro" id="IPR000014">
    <property type="entry name" value="PAS"/>
</dbReference>
<dbReference type="AlphaFoldDB" id="A0A6N6MFI1"/>
<dbReference type="CDD" id="cd00130">
    <property type="entry name" value="PAS"/>
    <property type="match status" value="1"/>
</dbReference>
<sequence>MKHNLAEMSSLDIYLSRLTNEEYDKIKHKIGSGKSKPRPLLSWDIYMEGYHKRLTEARRRMELEKVLSFAKQFNWQNDLEIAFSENDYEGLVITDINQKIIWVNDGFTSMTGYSKSFALNKTPRFLQGEKTSLSTKARIKSKIKLDKPFKEVIINYRKDKSIYKCEVKIIPLYYKETTHFIALEKQVI</sequence>
<evidence type="ECO:0000259" key="4">
    <source>
        <dbReference type="Pfam" id="PF13426"/>
    </source>
</evidence>
<dbReference type="Pfam" id="PF13426">
    <property type="entry name" value="PAS_9"/>
    <property type="match status" value="1"/>
</dbReference>
<evidence type="ECO:0000313" key="6">
    <source>
        <dbReference type="Proteomes" id="UP000441333"/>
    </source>
</evidence>
<keyword evidence="6" id="KW-1185">Reference proteome</keyword>
<dbReference type="Gene3D" id="3.30.450.20">
    <property type="entry name" value="PAS domain"/>
    <property type="match status" value="1"/>
</dbReference>